<evidence type="ECO:0000256" key="1">
    <source>
        <dbReference type="SAM" id="MobiDB-lite"/>
    </source>
</evidence>
<reference evidence="2" key="1">
    <citation type="submission" date="2023-07" db="EMBL/GenBank/DDBJ databases">
        <title>draft genome sequence of fig (Ficus carica).</title>
        <authorList>
            <person name="Takahashi T."/>
            <person name="Nishimura K."/>
        </authorList>
    </citation>
    <scope>NUCLEOTIDE SEQUENCE</scope>
</reference>
<evidence type="ECO:0000313" key="3">
    <source>
        <dbReference type="Proteomes" id="UP001187192"/>
    </source>
</evidence>
<protein>
    <submittedName>
        <fullName evidence="2">Uncharacterized protein</fullName>
    </submittedName>
</protein>
<dbReference type="EMBL" id="BTGU01009277">
    <property type="protein sequence ID" value="GMN22525.1"/>
    <property type="molecule type" value="Genomic_DNA"/>
</dbReference>
<organism evidence="2 3">
    <name type="scientific">Ficus carica</name>
    <name type="common">Common fig</name>
    <dbReference type="NCBI Taxonomy" id="3494"/>
    <lineage>
        <taxon>Eukaryota</taxon>
        <taxon>Viridiplantae</taxon>
        <taxon>Streptophyta</taxon>
        <taxon>Embryophyta</taxon>
        <taxon>Tracheophyta</taxon>
        <taxon>Spermatophyta</taxon>
        <taxon>Magnoliopsida</taxon>
        <taxon>eudicotyledons</taxon>
        <taxon>Gunneridae</taxon>
        <taxon>Pentapetalae</taxon>
        <taxon>rosids</taxon>
        <taxon>fabids</taxon>
        <taxon>Rosales</taxon>
        <taxon>Moraceae</taxon>
        <taxon>Ficeae</taxon>
        <taxon>Ficus</taxon>
    </lineage>
</organism>
<dbReference type="AlphaFoldDB" id="A0AA88CLQ0"/>
<evidence type="ECO:0000313" key="2">
    <source>
        <dbReference type="EMBL" id="GMN22525.1"/>
    </source>
</evidence>
<sequence length="57" mass="5645">MTVETATGAWRPWGGGARLAPGGWEAPGARGVGGRLAPSRWGALGARGGRQAPSSCA</sequence>
<feature type="region of interest" description="Disordered" evidence="1">
    <location>
        <begin position="1"/>
        <end position="26"/>
    </location>
</feature>
<gene>
    <name evidence="2" type="ORF">TIFTF001_051217</name>
</gene>
<accession>A0AA88CLQ0</accession>
<proteinExistence type="predicted"/>
<keyword evidence="3" id="KW-1185">Reference proteome</keyword>
<name>A0AA88CLQ0_FICCA</name>
<comment type="caution">
    <text evidence="2">The sequence shown here is derived from an EMBL/GenBank/DDBJ whole genome shotgun (WGS) entry which is preliminary data.</text>
</comment>
<dbReference type="Proteomes" id="UP001187192">
    <property type="component" value="Unassembled WGS sequence"/>
</dbReference>